<accession>A0A0M3KDX5</accession>
<dbReference type="GO" id="GO:0007030">
    <property type="term" value="P:Golgi organization"/>
    <property type="evidence" value="ECO:0007669"/>
    <property type="project" value="InterPro"/>
</dbReference>
<reference evidence="2 3" key="2">
    <citation type="submission" date="2018-11" db="EMBL/GenBank/DDBJ databases">
        <authorList>
            <consortium name="Pathogen Informatics"/>
        </authorList>
    </citation>
    <scope>NUCLEOTIDE SEQUENCE [LARGE SCALE GENOMIC DNA]</scope>
</reference>
<gene>
    <name evidence="2" type="ORF">ASIM_LOCUS18573</name>
</gene>
<feature type="compositionally biased region" description="Low complexity" evidence="1">
    <location>
        <begin position="64"/>
        <end position="83"/>
    </location>
</feature>
<name>A0A0M3KDX5_ANISI</name>
<reference evidence="4" key="1">
    <citation type="submission" date="2017-02" db="UniProtKB">
        <authorList>
            <consortium name="WormBaseParasite"/>
        </authorList>
    </citation>
    <scope>IDENTIFICATION</scope>
</reference>
<dbReference type="OrthoDB" id="5959043at2759"/>
<keyword evidence="3" id="KW-1185">Reference proteome</keyword>
<dbReference type="WBParaSite" id="ASIM_0001918001-mRNA-1">
    <property type="protein sequence ID" value="ASIM_0001918001-mRNA-1"/>
    <property type="gene ID" value="ASIM_0001918001"/>
</dbReference>
<evidence type="ECO:0000256" key="1">
    <source>
        <dbReference type="SAM" id="MobiDB-lite"/>
    </source>
</evidence>
<evidence type="ECO:0000313" key="4">
    <source>
        <dbReference type="WBParaSite" id="ASIM_0001918001-mRNA-1"/>
    </source>
</evidence>
<sequence>MQSVSPANPRCRDEIKKKGSSSKLVLWEPYKAATSAELKATAAPVMPAASLIPYQMSSHDPHHSSSSSSTTTHHHIQQSSHQHNMQSNKFDSTIDKVGGIDYKANANPSTVIINGDIKLCNNLNGVIDPARDSKIIQKYEAEIERLKAELESHIDSHHYYQLKYFQTSRQVSAELKRLLVASMGEDLMCQINSLTEDKVRLASTMNSFATQVYCQDLEISSDVWRCKFLAMSIRADELLSQRERLLSALKQHRKALDDLLLILRPHSPPNPCFSQPLAHTQPIVSDCTQPLISPSAVIPESVLANVQQALSTDIVKLCERTPCDEKISKPQAVSSNITVSCCKHCAGREIKLL</sequence>
<dbReference type="GO" id="GO:0000139">
    <property type="term" value="C:Golgi membrane"/>
    <property type="evidence" value="ECO:0007669"/>
    <property type="project" value="TreeGrafter"/>
</dbReference>
<dbReference type="PANTHER" id="PTHR13066">
    <property type="entry name" value="BASIC LEUCINE ZIPPER NUCLEAR FACTOR 1 BLZF1 PROTEIN"/>
    <property type="match status" value="1"/>
</dbReference>
<dbReference type="Proteomes" id="UP000267096">
    <property type="component" value="Unassembled WGS sequence"/>
</dbReference>
<dbReference type="AlphaFoldDB" id="A0A0M3KDX5"/>
<protein>
    <submittedName>
        <fullName evidence="4">Golgin-45 (inferred by orthology to a human protein)</fullName>
    </submittedName>
</protein>
<dbReference type="PANTHER" id="PTHR13066:SF2">
    <property type="entry name" value="GOLGIN-45"/>
    <property type="match status" value="1"/>
</dbReference>
<organism evidence="4">
    <name type="scientific">Anisakis simplex</name>
    <name type="common">Herring worm</name>
    <dbReference type="NCBI Taxonomy" id="6269"/>
    <lineage>
        <taxon>Eukaryota</taxon>
        <taxon>Metazoa</taxon>
        <taxon>Ecdysozoa</taxon>
        <taxon>Nematoda</taxon>
        <taxon>Chromadorea</taxon>
        <taxon>Rhabditida</taxon>
        <taxon>Spirurina</taxon>
        <taxon>Ascaridomorpha</taxon>
        <taxon>Ascaridoidea</taxon>
        <taxon>Anisakidae</taxon>
        <taxon>Anisakis</taxon>
        <taxon>Anisakis simplex complex</taxon>
    </lineage>
</organism>
<dbReference type="GO" id="GO:0043001">
    <property type="term" value="P:Golgi to plasma membrane protein transport"/>
    <property type="evidence" value="ECO:0007669"/>
    <property type="project" value="InterPro"/>
</dbReference>
<proteinExistence type="predicted"/>
<evidence type="ECO:0000313" key="3">
    <source>
        <dbReference type="Proteomes" id="UP000267096"/>
    </source>
</evidence>
<dbReference type="InterPro" id="IPR027095">
    <property type="entry name" value="Golgin-45"/>
</dbReference>
<dbReference type="EMBL" id="UYRR01035722">
    <property type="protein sequence ID" value="VDK65345.1"/>
    <property type="molecule type" value="Genomic_DNA"/>
</dbReference>
<evidence type="ECO:0000313" key="2">
    <source>
        <dbReference type="EMBL" id="VDK65345.1"/>
    </source>
</evidence>
<feature type="region of interest" description="Disordered" evidence="1">
    <location>
        <begin position="55"/>
        <end position="88"/>
    </location>
</feature>